<evidence type="ECO:0000313" key="4">
    <source>
        <dbReference type="Proteomes" id="UP001178508"/>
    </source>
</evidence>
<organism evidence="3 4">
    <name type="scientific">Xyrichtys novacula</name>
    <name type="common">Pearly razorfish</name>
    <name type="synonym">Hemipteronotus novacula</name>
    <dbReference type="NCBI Taxonomy" id="13765"/>
    <lineage>
        <taxon>Eukaryota</taxon>
        <taxon>Metazoa</taxon>
        <taxon>Chordata</taxon>
        <taxon>Craniata</taxon>
        <taxon>Vertebrata</taxon>
        <taxon>Euteleostomi</taxon>
        <taxon>Actinopterygii</taxon>
        <taxon>Neopterygii</taxon>
        <taxon>Teleostei</taxon>
        <taxon>Neoteleostei</taxon>
        <taxon>Acanthomorphata</taxon>
        <taxon>Eupercaria</taxon>
        <taxon>Labriformes</taxon>
        <taxon>Labridae</taxon>
        <taxon>Xyrichtys</taxon>
    </lineage>
</organism>
<dbReference type="EMBL" id="OY660875">
    <property type="protein sequence ID" value="CAJ1069118.1"/>
    <property type="molecule type" value="Genomic_DNA"/>
</dbReference>
<dbReference type="GO" id="GO:0034587">
    <property type="term" value="P:piRNA processing"/>
    <property type="evidence" value="ECO:0007669"/>
    <property type="project" value="TreeGrafter"/>
</dbReference>
<dbReference type="PANTHER" id="PTHR12563">
    <property type="entry name" value="GLYCEROL-3-PHOSPHATE ACYLTRANSFERASE"/>
    <property type="match status" value="1"/>
</dbReference>
<sequence>MVSPRANRRMQINVYGRDCERQQEGATRTEQLDGCDSAGFDVSKDNNFTATGYIVLPRVYLVKKNYKSVHRNLAKLCNFLIRSLGRSLRAAHHGAGEERRDKQRHCPSTNPTGETRCKSTLSWEIKIKKKLKMVPPCLGKFRPIVGQCCHQCTPDSLSKKLGQNSSLGFHNVLAVNETHTRYRGWLVRRVCCLLYVSGCKVHASPVSNRLERVCQSNRVKETLTAEHKAPEGGDSPGQINPLSPFLPLINTCISPGPLRFLGWLMLKILPSTFDCIQVNLNHLPALQKASQKGSPLVYVHVRQSALDYALIPLVLFCHNLRVPYTVCPLQIKSSFLRSILRKAGVVFLPSFSLTEQEVETDGVYAAVMTSLLRELLHEGQAISVGVSAQSGQGGQWLARIRQLMKEGSVPDVTVVPVGISYDCVPKTNAQVGLSSVLWWLCSLLWKRPRGSVRIHLTQPFSLKEMCESGRCTVDEWLPLQDLLLPVILNNRTNCVFGRRKMLWLLPSKLREPANPERYLNIAIILHLIFSATSCMAVMSASLVSSLLLHRHRKGVSVSLLCRDVVWLTEELLFRNKDAGFGGSLVEVVHYSLSLLAPHLIIAAVPSRNDPLIVPRPSLAATLHLNVQAQIVTHTFILEAVGACAVSAMLCEVACSGVSSRVRSDGVDGEEVKGDMEFDVALCQSELTERALQLCHLLPPGFMPPCQSSQSFALDAVDSLVRCGILIMEEIPRDVPLCDFWKREGTLTWTTADDSCDTDSDCEEQDLRSYKISQPSQCPEMLFFLCSMLSGHLRALCWTVNALDRLQTPLPEAEFVVQVHAYLFDTAKKKKQNYESCSGEAAHTAVRTLIDLGVLSEERQEGGVILGITPLFQLSENRQRLHRFISQYLYN</sequence>
<keyword evidence="4" id="KW-1185">Reference proteome</keyword>
<evidence type="ECO:0000256" key="1">
    <source>
        <dbReference type="SAM" id="MobiDB-lite"/>
    </source>
</evidence>
<dbReference type="GO" id="GO:0004366">
    <property type="term" value="F:glycerol-3-phosphate O-acyltransferase activity"/>
    <property type="evidence" value="ECO:0007669"/>
    <property type="project" value="TreeGrafter"/>
</dbReference>
<dbReference type="GO" id="GO:0019432">
    <property type="term" value="P:triglyceride biosynthetic process"/>
    <property type="evidence" value="ECO:0007669"/>
    <property type="project" value="TreeGrafter"/>
</dbReference>
<dbReference type="PANTHER" id="PTHR12563:SF15">
    <property type="entry name" value="GLYCEROL-3-PHOSPHATE ACYLTRANSFERASE 2, MITOCHONDRIAL"/>
    <property type="match status" value="1"/>
</dbReference>
<dbReference type="AlphaFoldDB" id="A0AAV1G6L1"/>
<dbReference type="Proteomes" id="UP001178508">
    <property type="component" value="Chromosome 12"/>
</dbReference>
<proteinExistence type="predicted"/>
<keyword evidence="3" id="KW-0012">Acyltransferase</keyword>
<dbReference type="InterPro" id="IPR022284">
    <property type="entry name" value="GPAT/DHAPAT"/>
</dbReference>
<feature type="domain" description="GPAT/DHAPAT C-terminal" evidence="2">
    <location>
        <begin position="438"/>
        <end position="856"/>
    </location>
</feature>
<dbReference type="Pfam" id="PF19277">
    <property type="entry name" value="GPAT_C"/>
    <property type="match status" value="1"/>
</dbReference>
<dbReference type="GO" id="GO:0031966">
    <property type="term" value="C:mitochondrial membrane"/>
    <property type="evidence" value="ECO:0007669"/>
    <property type="project" value="TreeGrafter"/>
</dbReference>
<dbReference type="GO" id="GO:0006631">
    <property type="term" value="P:fatty acid metabolic process"/>
    <property type="evidence" value="ECO:0007669"/>
    <property type="project" value="TreeGrafter"/>
</dbReference>
<reference evidence="3" key="1">
    <citation type="submission" date="2023-08" db="EMBL/GenBank/DDBJ databases">
        <authorList>
            <person name="Alioto T."/>
            <person name="Alioto T."/>
            <person name="Gomez Garrido J."/>
        </authorList>
    </citation>
    <scope>NUCLEOTIDE SEQUENCE</scope>
</reference>
<dbReference type="GO" id="GO:0008654">
    <property type="term" value="P:phospholipid biosynthetic process"/>
    <property type="evidence" value="ECO:0007669"/>
    <property type="project" value="TreeGrafter"/>
</dbReference>
<gene>
    <name evidence="3" type="ORF">XNOV1_A007395</name>
</gene>
<accession>A0AAV1G6L1</accession>
<dbReference type="GO" id="GO:0006072">
    <property type="term" value="P:glycerol-3-phosphate metabolic process"/>
    <property type="evidence" value="ECO:0007669"/>
    <property type="project" value="TreeGrafter"/>
</dbReference>
<evidence type="ECO:0000259" key="2">
    <source>
        <dbReference type="Pfam" id="PF19277"/>
    </source>
</evidence>
<dbReference type="InterPro" id="IPR045520">
    <property type="entry name" value="GPAT/DHAPAT_C"/>
</dbReference>
<feature type="region of interest" description="Disordered" evidence="1">
    <location>
        <begin position="92"/>
        <end position="114"/>
    </location>
</feature>
<name>A0AAV1G6L1_XYRNO</name>
<protein>
    <submittedName>
        <fullName evidence="3">Glycerol-3-phosphate acyltransferase 2, mitochondrial isoform X2</fullName>
    </submittedName>
</protein>
<keyword evidence="3" id="KW-0808">Transferase</keyword>
<evidence type="ECO:0000313" key="3">
    <source>
        <dbReference type="EMBL" id="CAJ1069118.1"/>
    </source>
</evidence>